<dbReference type="PIRSF" id="PIRSF010256">
    <property type="entry name" value="CoxE_vWa"/>
    <property type="match status" value="1"/>
</dbReference>
<proteinExistence type="predicted"/>
<dbReference type="InterPro" id="IPR011195">
    <property type="entry name" value="UCP010256"/>
</dbReference>
<dbReference type="InterPro" id="IPR008912">
    <property type="entry name" value="Uncharacterised_CoxE"/>
</dbReference>
<feature type="compositionally biased region" description="Polar residues" evidence="1">
    <location>
        <begin position="95"/>
        <end position="113"/>
    </location>
</feature>
<protein>
    <submittedName>
        <fullName evidence="2">VWA domain-containing protein</fullName>
    </submittedName>
</protein>
<dbReference type="PANTHER" id="PTHR39338">
    <property type="entry name" value="BLL5662 PROTEIN-RELATED"/>
    <property type="match status" value="1"/>
</dbReference>
<dbReference type="Pfam" id="PF05762">
    <property type="entry name" value="VWA_CoxE"/>
    <property type="match status" value="1"/>
</dbReference>
<evidence type="ECO:0000313" key="2">
    <source>
        <dbReference type="EMBL" id="NDW47063.1"/>
    </source>
</evidence>
<organism evidence="2">
    <name type="scientific">Ruegeria sp. PrR005</name>
    <dbReference type="NCBI Taxonomy" id="2706882"/>
    <lineage>
        <taxon>Bacteria</taxon>
        <taxon>Pseudomonadati</taxon>
        <taxon>Pseudomonadota</taxon>
        <taxon>Alphaproteobacteria</taxon>
        <taxon>Rhodobacterales</taxon>
        <taxon>Roseobacteraceae</taxon>
        <taxon>Ruegeria</taxon>
    </lineage>
</organism>
<comment type="caution">
    <text evidence="2">The sequence shown here is derived from an EMBL/GenBank/DDBJ whole genome shotgun (WGS) entry which is preliminary data.</text>
</comment>
<dbReference type="EMBL" id="JAAGOX010000053">
    <property type="protein sequence ID" value="NDW47063.1"/>
    <property type="molecule type" value="Genomic_DNA"/>
</dbReference>
<dbReference type="RefSeq" id="WP_164132079.1">
    <property type="nucleotide sequence ID" value="NZ_JAAGOX010000053.1"/>
</dbReference>
<reference evidence="2" key="1">
    <citation type="submission" date="2020-02" db="EMBL/GenBank/DDBJ databases">
        <title>Delineation of the pyrene-degrading pathway in Roseobacter clade bacteria by genomic analysis.</title>
        <authorList>
            <person name="Zhou H."/>
            <person name="Wang H."/>
        </authorList>
    </citation>
    <scope>NUCLEOTIDE SEQUENCE</scope>
    <source>
        <strain evidence="2">PrR005</strain>
    </source>
</reference>
<dbReference type="CDD" id="cd00198">
    <property type="entry name" value="vWFA"/>
    <property type="match status" value="1"/>
</dbReference>
<gene>
    <name evidence="2" type="ORF">G0P99_19125</name>
</gene>
<sequence>MSRVTRFAARDPGPAARLSGFMAHLRANGLRLGVMETELALRALTHVQAADPNQTRLALRAVCTGSAEESELFDDLFDSYWLNGGRVVQKVMPSPQKQGQESVHSSRTANGDTRASGAGKATAPETGKDEAETGGTGKLIASLTNTLMKRDLRDLVQPEEIAQAEIIARRLGVALRDRLSRRRRVAQKGDRIHFRRLMRQSLTTGGEPLRLPRKNRPDRPLKIVALCDVSGSMTLYAQVFLAFLAGLMRSDGTADAYLFHTRLIRITEALRDKDTLRALGRLSLMADGFGGGSRIGASLDRFAHTYARRFVNRRTVVLILSDGYDTDAPERIGAALSTLRKRGCRIIWLNPLKGWTRYAPIAAGMQAALPHLDLFHPANRLADLAALEPEFARL</sequence>
<dbReference type="PANTHER" id="PTHR39338:SF6">
    <property type="entry name" value="BLL5662 PROTEIN"/>
    <property type="match status" value="1"/>
</dbReference>
<dbReference type="InterPro" id="IPR036465">
    <property type="entry name" value="vWFA_dom_sf"/>
</dbReference>
<dbReference type="Gene3D" id="3.40.50.410">
    <property type="entry name" value="von Willebrand factor, type A domain"/>
    <property type="match status" value="1"/>
</dbReference>
<dbReference type="SUPFAM" id="SSF53300">
    <property type="entry name" value="vWA-like"/>
    <property type="match status" value="1"/>
</dbReference>
<feature type="region of interest" description="Disordered" evidence="1">
    <location>
        <begin position="92"/>
        <end position="137"/>
    </location>
</feature>
<evidence type="ECO:0000256" key="1">
    <source>
        <dbReference type="SAM" id="MobiDB-lite"/>
    </source>
</evidence>
<dbReference type="AlphaFoldDB" id="A0A6B2NWF1"/>
<accession>A0A6B2NWF1</accession>
<name>A0A6B2NWF1_9RHOB</name>